<evidence type="ECO:0000256" key="5">
    <source>
        <dbReference type="ARBA" id="ARBA00022989"/>
    </source>
</evidence>
<name>A0A3A6PGW0_9BACL</name>
<feature type="transmembrane region" description="Helical" evidence="7">
    <location>
        <begin position="284"/>
        <end position="305"/>
    </location>
</feature>
<dbReference type="InterPro" id="IPR000515">
    <property type="entry name" value="MetI-like"/>
</dbReference>
<dbReference type="Pfam" id="PF00528">
    <property type="entry name" value="BPD_transp_1"/>
    <property type="match status" value="1"/>
</dbReference>
<evidence type="ECO:0000256" key="1">
    <source>
        <dbReference type="ARBA" id="ARBA00004651"/>
    </source>
</evidence>
<gene>
    <name evidence="9" type="ORF">D3P09_19115</name>
</gene>
<comment type="caution">
    <text evidence="9">The sequence shown here is derived from an EMBL/GenBank/DDBJ whole genome shotgun (WGS) entry which is preliminary data.</text>
</comment>
<dbReference type="RefSeq" id="WP_120112997.1">
    <property type="nucleotide sequence ID" value="NZ_QXQB01000004.1"/>
</dbReference>
<dbReference type="GO" id="GO:0055085">
    <property type="term" value="P:transmembrane transport"/>
    <property type="evidence" value="ECO:0007669"/>
    <property type="project" value="InterPro"/>
</dbReference>
<keyword evidence="10" id="KW-1185">Reference proteome</keyword>
<dbReference type="PANTHER" id="PTHR43227:SF11">
    <property type="entry name" value="BLL4140 PROTEIN"/>
    <property type="match status" value="1"/>
</dbReference>
<dbReference type="OrthoDB" id="9785836at2"/>
<dbReference type="AlphaFoldDB" id="A0A3A6PGW0"/>
<dbReference type="CDD" id="cd06261">
    <property type="entry name" value="TM_PBP2"/>
    <property type="match status" value="1"/>
</dbReference>
<evidence type="ECO:0000256" key="2">
    <source>
        <dbReference type="ARBA" id="ARBA00022448"/>
    </source>
</evidence>
<comment type="subcellular location">
    <subcellularLocation>
        <location evidence="1 7">Cell membrane</location>
        <topology evidence="1 7">Multi-pass membrane protein</topology>
    </subcellularLocation>
</comment>
<keyword evidence="5 7" id="KW-1133">Transmembrane helix</keyword>
<keyword evidence="6 7" id="KW-0472">Membrane</keyword>
<reference evidence="9 10" key="1">
    <citation type="submission" date="2018-09" db="EMBL/GenBank/DDBJ databases">
        <title>Paenibacillus aracenensis nov. sp. isolated from a cave in southern Spain.</title>
        <authorList>
            <person name="Jurado V."/>
            <person name="Gutierrez-Patricio S."/>
            <person name="Gonzalez-Pimentel J.L."/>
            <person name="Miller A.Z."/>
            <person name="Laiz L."/>
            <person name="Saiz-Jimenez C."/>
        </authorList>
    </citation>
    <scope>NUCLEOTIDE SEQUENCE [LARGE SCALE GENOMIC DNA]</scope>
    <source>
        <strain evidence="9 10">JCM 19203</strain>
    </source>
</reference>
<feature type="transmembrane region" description="Helical" evidence="7">
    <location>
        <begin position="187"/>
        <end position="205"/>
    </location>
</feature>
<feature type="transmembrane region" description="Helical" evidence="7">
    <location>
        <begin position="136"/>
        <end position="157"/>
    </location>
</feature>
<evidence type="ECO:0000256" key="3">
    <source>
        <dbReference type="ARBA" id="ARBA00022475"/>
    </source>
</evidence>
<accession>A0A3A6PGW0</accession>
<feature type="transmembrane region" description="Helical" evidence="7">
    <location>
        <begin position="94"/>
        <end position="115"/>
    </location>
</feature>
<protein>
    <submittedName>
        <fullName evidence="9">Sugar ABC transporter permease</fullName>
    </submittedName>
</protein>
<evidence type="ECO:0000256" key="7">
    <source>
        <dbReference type="RuleBase" id="RU363032"/>
    </source>
</evidence>
<evidence type="ECO:0000256" key="6">
    <source>
        <dbReference type="ARBA" id="ARBA00023136"/>
    </source>
</evidence>
<sequence>MQEIARGAKAAKRPEGSRPKWVKTFLRYRWLYLFMVPGLLYYIIFHYVPMFGLVVAFQDYNLMKGVWGSPWVGFDNFRTVFSSPDFLVLMKNTIILSVYRIVFNMFPDLILALMLNEIRVRWFKKWIQTLTYGPHFLSWIIVYGIVFSFFAPGSGLITNFIRDLGWTPIDVLTSSEWFRTLLLSTDIWKSTGYGAIIYLAALAGINNELYESAAIDGAGRWRQMWHITLPGVRDVFILLIILRLGNILDAGFEQVYIFLNVRVYDVGDILDTWIFRRGIEQLDFSVPAAVGVFKSIIGFVLVILANKLAKRFGGSGIW</sequence>
<evidence type="ECO:0000313" key="10">
    <source>
        <dbReference type="Proteomes" id="UP000267798"/>
    </source>
</evidence>
<keyword evidence="2 7" id="KW-0813">Transport</keyword>
<comment type="similarity">
    <text evidence="7">Belongs to the binding-protein-dependent transport system permease family.</text>
</comment>
<dbReference type="InterPro" id="IPR035906">
    <property type="entry name" value="MetI-like_sf"/>
</dbReference>
<dbReference type="GO" id="GO:0005886">
    <property type="term" value="C:plasma membrane"/>
    <property type="evidence" value="ECO:0007669"/>
    <property type="project" value="UniProtKB-SubCell"/>
</dbReference>
<keyword evidence="4 7" id="KW-0812">Transmembrane</keyword>
<dbReference type="PANTHER" id="PTHR43227">
    <property type="entry name" value="BLL4140 PROTEIN"/>
    <property type="match status" value="1"/>
</dbReference>
<evidence type="ECO:0000259" key="8">
    <source>
        <dbReference type="PROSITE" id="PS50928"/>
    </source>
</evidence>
<dbReference type="PROSITE" id="PS50928">
    <property type="entry name" value="ABC_TM1"/>
    <property type="match status" value="1"/>
</dbReference>
<dbReference type="InterPro" id="IPR050809">
    <property type="entry name" value="UgpAE/MalFG_permease"/>
</dbReference>
<dbReference type="Gene3D" id="1.10.3720.10">
    <property type="entry name" value="MetI-like"/>
    <property type="match status" value="1"/>
</dbReference>
<feature type="domain" description="ABC transmembrane type-1" evidence="8">
    <location>
        <begin position="90"/>
        <end position="305"/>
    </location>
</feature>
<evidence type="ECO:0000256" key="4">
    <source>
        <dbReference type="ARBA" id="ARBA00022692"/>
    </source>
</evidence>
<evidence type="ECO:0000313" key="9">
    <source>
        <dbReference type="EMBL" id="RJX38178.1"/>
    </source>
</evidence>
<dbReference type="EMBL" id="QXQB01000004">
    <property type="protein sequence ID" value="RJX38178.1"/>
    <property type="molecule type" value="Genomic_DNA"/>
</dbReference>
<feature type="transmembrane region" description="Helical" evidence="7">
    <location>
        <begin position="30"/>
        <end position="57"/>
    </location>
</feature>
<dbReference type="SUPFAM" id="SSF161098">
    <property type="entry name" value="MetI-like"/>
    <property type="match status" value="1"/>
</dbReference>
<organism evidence="9 10">
    <name type="scientific">Paenibacillus pinisoli</name>
    <dbReference type="NCBI Taxonomy" id="1276110"/>
    <lineage>
        <taxon>Bacteria</taxon>
        <taxon>Bacillati</taxon>
        <taxon>Bacillota</taxon>
        <taxon>Bacilli</taxon>
        <taxon>Bacillales</taxon>
        <taxon>Paenibacillaceae</taxon>
        <taxon>Paenibacillus</taxon>
    </lineage>
</organism>
<keyword evidence="3" id="KW-1003">Cell membrane</keyword>
<dbReference type="Proteomes" id="UP000267798">
    <property type="component" value="Unassembled WGS sequence"/>
</dbReference>
<proteinExistence type="inferred from homology"/>